<dbReference type="EMBL" id="WHUW01000017">
    <property type="protein sequence ID" value="KAF8437939.1"/>
    <property type="molecule type" value="Genomic_DNA"/>
</dbReference>
<keyword evidence="3" id="KW-1185">Reference proteome</keyword>
<feature type="transmembrane region" description="Helical" evidence="1">
    <location>
        <begin position="241"/>
        <end position="269"/>
    </location>
</feature>
<dbReference type="AlphaFoldDB" id="A0AAD4GDI9"/>
<reference evidence="2" key="1">
    <citation type="submission" date="2019-10" db="EMBL/GenBank/DDBJ databases">
        <authorList>
            <consortium name="DOE Joint Genome Institute"/>
            <person name="Kuo A."/>
            <person name="Miyauchi S."/>
            <person name="Kiss E."/>
            <person name="Drula E."/>
            <person name="Kohler A."/>
            <person name="Sanchez-Garcia M."/>
            <person name="Andreopoulos B."/>
            <person name="Barry K.W."/>
            <person name="Bonito G."/>
            <person name="Buee M."/>
            <person name="Carver A."/>
            <person name="Chen C."/>
            <person name="Cichocki N."/>
            <person name="Clum A."/>
            <person name="Culley D."/>
            <person name="Crous P.W."/>
            <person name="Fauchery L."/>
            <person name="Girlanda M."/>
            <person name="Hayes R."/>
            <person name="Keri Z."/>
            <person name="LaButti K."/>
            <person name="Lipzen A."/>
            <person name="Lombard V."/>
            <person name="Magnuson J."/>
            <person name="Maillard F."/>
            <person name="Morin E."/>
            <person name="Murat C."/>
            <person name="Nolan M."/>
            <person name="Ohm R."/>
            <person name="Pangilinan J."/>
            <person name="Pereira M."/>
            <person name="Perotto S."/>
            <person name="Peter M."/>
            <person name="Riley R."/>
            <person name="Sitrit Y."/>
            <person name="Stielow B."/>
            <person name="Szollosi G."/>
            <person name="Zifcakova L."/>
            <person name="Stursova M."/>
            <person name="Spatafora J.W."/>
            <person name="Tedersoo L."/>
            <person name="Vaario L.-M."/>
            <person name="Yamada A."/>
            <person name="Yan M."/>
            <person name="Wang P."/>
            <person name="Xu J."/>
            <person name="Bruns T."/>
            <person name="Baldrian P."/>
            <person name="Vilgalys R."/>
            <person name="Henrissat B."/>
            <person name="Grigoriev I.V."/>
            <person name="Hibbett D."/>
            <person name="Nagy L.G."/>
            <person name="Martin F.M."/>
        </authorList>
    </citation>
    <scope>NUCLEOTIDE SEQUENCE</scope>
    <source>
        <strain evidence="2">BED1</strain>
    </source>
</reference>
<proteinExistence type="predicted"/>
<organism evidence="2 3">
    <name type="scientific">Boletus edulis BED1</name>
    <dbReference type="NCBI Taxonomy" id="1328754"/>
    <lineage>
        <taxon>Eukaryota</taxon>
        <taxon>Fungi</taxon>
        <taxon>Dikarya</taxon>
        <taxon>Basidiomycota</taxon>
        <taxon>Agaricomycotina</taxon>
        <taxon>Agaricomycetes</taxon>
        <taxon>Agaricomycetidae</taxon>
        <taxon>Boletales</taxon>
        <taxon>Boletineae</taxon>
        <taxon>Boletaceae</taxon>
        <taxon>Boletoideae</taxon>
        <taxon>Boletus</taxon>
    </lineage>
</organism>
<keyword evidence="1" id="KW-1133">Transmembrane helix</keyword>
<keyword evidence="1" id="KW-0472">Membrane</keyword>
<feature type="transmembrane region" description="Helical" evidence="1">
    <location>
        <begin position="26"/>
        <end position="47"/>
    </location>
</feature>
<reference evidence="2" key="2">
    <citation type="journal article" date="2020" name="Nat. Commun.">
        <title>Large-scale genome sequencing of mycorrhizal fungi provides insights into the early evolution of symbiotic traits.</title>
        <authorList>
            <person name="Miyauchi S."/>
            <person name="Kiss E."/>
            <person name="Kuo A."/>
            <person name="Drula E."/>
            <person name="Kohler A."/>
            <person name="Sanchez-Garcia M."/>
            <person name="Morin E."/>
            <person name="Andreopoulos B."/>
            <person name="Barry K.W."/>
            <person name="Bonito G."/>
            <person name="Buee M."/>
            <person name="Carver A."/>
            <person name="Chen C."/>
            <person name="Cichocki N."/>
            <person name="Clum A."/>
            <person name="Culley D."/>
            <person name="Crous P.W."/>
            <person name="Fauchery L."/>
            <person name="Girlanda M."/>
            <person name="Hayes R.D."/>
            <person name="Keri Z."/>
            <person name="LaButti K."/>
            <person name="Lipzen A."/>
            <person name="Lombard V."/>
            <person name="Magnuson J."/>
            <person name="Maillard F."/>
            <person name="Murat C."/>
            <person name="Nolan M."/>
            <person name="Ohm R.A."/>
            <person name="Pangilinan J."/>
            <person name="Pereira M.F."/>
            <person name="Perotto S."/>
            <person name="Peter M."/>
            <person name="Pfister S."/>
            <person name="Riley R."/>
            <person name="Sitrit Y."/>
            <person name="Stielow J.B."/>
            <person name="Szollosi G."/>
            <person name="Zifcakova L."/>
            <person name="Stursova M."/>
            <person name="Spatafora J.W."/>
            <person name="Tedersoo L."/>
            <person name="Vaario L.M."/>
            <person name="Yamada A."/>
            <person name="Yan M."/>
            <person name="Wang P."/>
            <person name="Xu J."/>
            <person name="Bruns T."/>
            <person name="Baldrian P."/>
            <person name="Vilgalys R."/>
            <person name="Dunand C."/>
            <person name="Henrissat B."/>
            <person name="Grigoriev I.V."/>
            <person name="Hibbett D."/>
            <person name="Nagy L.G."/>
            <person name="Martin F.M."/>
        </authorList>
    </citation>
    <scope>NUCLEOTIDE SEQUENCE</scope>
    <source>
        <strain evidence="2">BED1</strain>
    </source>
</reference>
<evidence type="ECO:0000256" key="1">
    <source>
        <dbReference type="SAM" id="Phobius"/>
    </source>
</evidence>
<evidence type="ECO:0000313" key="3">
    <source>
        <dbReference type="Proteomes" id="UP001194468"/>
    </source>
</evidence>
<sequence>MDPPCIAGRFLSFPLATSTMSPCRNILSSFAILATALFIVAPVGIVAQSSDATCLPAFGWMNNSKSQSPCLVAAYLVSICDLAPFVVQALPPTYHYAGPYASGQSTCGCSSVTYNAFSACALCQNATETNWSLWNFNCSTVYAGSYPPGVPSGTAVPQWMYQDVTKTDVFNVALAQSVGAASCVLIRSSDLPESTANQVQSSVSNTATAAGASASLTAEPIGSSTQTSTPAPSGGGSNINIGAIVGGVVGGVVGLVVIVGLVAYLLLILPKKKKPSLLNLNLRWQSTSLRTLPPFIQTELLSVCRTW</sequence>
<dbReference type="Proteomes" id="UP001194468">
    <property type="component" value="Unassembled WGS sequence"/>
</dbReference>
<gene>
    <name evidence="2" type="ORF">L210DRAFT_3545009</name>
</gene>
<accession>A0AAD4GDI9</accession>
<keyword evidence="1" id="KW-0812">Transmembrane</keyword>
<protein>
    <submittedName>
        <fullName evidence="2">Uncharacterized protein</fullName>
    </submittedName>
</protein>
<evidence type="ECO:0000313" key="2">
    <source>
        <dbReference type="EMBL" id="KAF8437939.1"/>
    </source>
</evidence>
<comment type="caution">
    <text evidence="2">The sequence shown here is derived from an EMBL/GenBank/DDBJ whole genome shotgun (WGS) entry which is preliminary data.</text>
</comment>
<name>A0AAD4GDI9_BOLED</name>